<evidence type="ECO:0000256" key="1">
    <source>
        <dbReference type="ARBA" id="ARBA00022741"/>
    </source>
</evidence>
<dbReference type="RefSeq" id="WP_237250449.1">
    <property type="nucleotide sequence ID" value="NZ_JAKJXE010000005.1"/>
</dbReference>
<evidence type="ECO:0000313" key="4">
    <source>
        <dbReference type="EMBL" id="MCF7541175.1"/>
    </source>
</evidence>
<keyword evidence="5" id="KW-1185">Reference proteome</keyword>
<keyword evidence="2" id="KW-0067">ATP-binding</keyword>
<protein>
    <submittedName>
        <fullName evidence="4">Zeta toxin family protein</fullName>
    </submittedName>
</protein>
<dbReference type="PANTHER" id="PTHR39206">
    <property type="entry name" value="SLL8004 PROTEIN"/>
    <property type="match status" value="1"/>
</dbReference>
<comment type="caution">
    <text evidence="4">The sequence shown here is derived from an EMBL/GenBank/DDBJ whole genome shotgun (WGS) entry which is preliminary data.</text>
</comment>
<sequence>MKGFVPANLIGIYVNADDIEHEVNETGFLDLSTYKIHTTPQALHSFIDEHSLLVKFNRQAQAKLIGLNGNRVEFTCVPMDSYFASAIADFIRHQLLELGENFTFETVMSSPDKVEFLEMAQRRGYRTYLYYVSTDSVDINIQRVANRVAEGGHNVPEDKIRKRYKGSLDLLPAAVEATNRAYIFDNSEAEAVLLAEVTDGTDFEFRFEDLPDWFVESYVNKVLGAAED</sequence>
<evidence type="ECO:0000259" key="3">
    <source>
        <dbReference type="Pfam" id="PF06414"/>
    </source>
</evidence>
<dbReference type="Proteomes" id="UP001162905">
    <property type="component" value="Unassembled WGS sequence"/>
</dbReference>
<dbReference type="InterPro" id="IPR010488">
    <property type="entry name" value="Zeta_toxin_domain"/>
</dbReference>
<keyword evidence="1" id="KW-0547">Nucleotide-binding</keyword>
<gene>
    <name evidence="4" type="ORF">L4G47_02925</name>
</gene>
<dbReference type="EMBL" id="JAKJXH010000002">
    <property type="protein sequence ID" value="MCF7541175.1"/>
    <property type="molecule type" value="Genomic_DNA"/>
</dbReference>
<dbReference type="Gene3D" id="3.40.50.300">
    <property type="entry name" value="P-loop containing nucleotide triphosphate hydrolases"/>
    <property type="match status" value="1"/>
</dbReference>
<dbReference type="InterPro" id="IPR027417">
    <property type="entry name" value="P-loop_NTPase"/>
</dbReference>
<dbReference type="Pfam" id="PF06414">
    <property type="entry name" value="Zeta_toxin"/>
    <property type="match status" value="1"/>
</dbReference>
<proteinExistence type="predicted"/>
<feature type="domain" description="Zeta toxin" evidence="3">
    <location>
        <begin position="83"/>
        <end position="188"/>
    </location>
</feature>
<reference evidence="4" key="1">
    <citation type="submission" date="2022-01" db="EMBL/GenBank/DDBJ databases">
        <title>Pseudomonas sp. nov. isolated from Antarctic regolith.</title>
        <authorList>
            <person name="Novakova D."/>
            <person name="Sedlar K."/>
        </authorList>
    </citation>
    <scope>NUCLEOTIDE SEQUENCE</scope>
    <source>
        <strain evidence="4">P2647</strain>
    </source>
</reference>
<accession>A0ABS9I052</accession>
<evidence type="ECO:0000256" key="2">
    <source>
        <dbReference type="ARBA" id="ARBA00022840"/>
    </source>
</evidence>
<evidence type="ECO:0000313" key="5">
    <source>
        <dbReference type="Proteomes" id="UP001162905"/>
    </source>
</evidence>
<name>A0ABS9I052_9PSED</name>
<dbReference type="PANTHER" id="PTHR39206:SF1">
    <property type="entry name" value="SLL8004 PROTEIN"/>
    <property type="match status" value="1"/>
</dbReference>
<organism evidence="4 5">
    <name type="scientific">Pseudomonas petrae</name>
    <dbReference type="NCBI Taxonomy" id="2912190"/>
    <lineage>
        <taxon>Bacteria</taxon>
        <taxon>Pseudomonadati</taxon>
        <taxon>Pseudomonadota</taxon>
        <taxon>Gammaproteobacteria</taxon>
        <taxon>Pseudomonadales</taxon>
        <taxon>Pseudomonadaceae</taxon>
        <taxon>Pseudomonas</taxon>
    </lineage>
</organism>